<dbReference type="EMBL" id="NNAY01000176">
    <property type="protein sequence ID" value="OXU30297.1"/>
    <property type="molecule type" value="Genomic_DNA"/>
</dbReference>
<dbReference type="InterPro" id="IPR023335">
    <property type="entry name" value="ATP12_ortho_dom_sf"/>
</dbReference>
<dbReference type="Proteomes" id="UP000215335">
    <property type="component" value="Unassembled WGS sequence"/>
</dbReference>
<organism evidence="6 7">
    <name type="scientific">Trichomalopsis sarcophagae</name>
    <dbReference type="NCBI Taxonomy" id="543379"/>
    <lineage>
        <taxon>Eukaryota</taxon>
        <taxon>Metazoa</taxon>
        <taxon>Ecdysozoa</taxon>
        <taxon>Arthropoda</taxon>
        <taxon>Hexapoda</taxon>
        <taxon>Insecta</taxon>
        <taxon>Pterygota</taxon>
        <taxon>Neoptera</taxon>
        <taxon>Endopterygota</taxon>
        <taxon>Hymenoptera</taxon>
        <taxon>Apocrita</taxon>
        <taxon>Proctotrupomorpha</taxon>
        <taxon>Chalcidoidea</taxon>
        <taxon>Pteromalidae</taxon>
        <taxon>Pteromalinae</taxon>
        <taxon>Trichomalopsis</taxon>
    </lineage>
</organism>
<dbReference type="InterPro" id="IPR011419">
    <property type="entry name" value="ATP12_ATP_synth-F1-assembly"/>
</dbReference>
<evidence type="ECO:0000256" key="2">
    <source>
        <dbReference type="ARBA" id="ARBA00008231"/>
    </source>
</evidence>
<keyword evidence="5" id="KW-0143">Chaperone</keyword>
<proteinExistence type="inferred from homology"/>
<evidence type="ECO:0008006" key="8">
    <source>
        <dbReference type="Google" id="ProtNLM"/>
    </source>
</evidence>
<comment type="similarity">
    <text evidence="2">Belongs to the ATP12 family.</text>
</comment>
<comment type="subcellular location">
    <subcellularLocation>
        <location evidence="1">Mitochondrion</location>
    </subcellularLocation>
</comment>
<dbReference type="GO" id="GO:0005739">
    <property type="term" value="C:mitochondrion"/>
    <property type="evidence" value="ECO:0007669"/>
    <property type="project" value="UniProtKB-SubCell"/>
</dbReference>
<dbReference type="PANTHER" id="PTHR21013:SF10">
    <property type="entry name" value="ATP SYNTHASE MITOCHONDRIAL F1 COMPLEX ASSEMBLY FACTOR 2"/>
    <property type="match status" value="1"/>
</dbReference>
<dbReference type="GO" id="GO:0033615">
    <property type="term" value="P:mitochondrial proton-transporting ATP synthase complex assembly"/>
    <property type="evidence" value="ECO:0007669"/>
    <property type="project" value="TreeGrafter"/>
</dbReference>
<comment type="caution">
    <text evidence="6">The sequence shown here is derived from an EMBL/GenBank/DDBJ whole genome shotgun (WGS) entry which is preliminary data.</text>
</comment>
<keyword evidence="4" id="KW-0496">Mitochondrion</keyword>
<gene>
    <name evidence="6" type="ORF">TSAR_016714</name>
</gene>
<reference evidence="6 7" key="1">
    <citation type="journal article" date="2017" name="Curr. Biol.">
        <title>The Evolution of Venom by Co-option of Single-Copy Genes.</title>
        <authorList>
            <person name="Martinson E.O."/>
            <person name="Mrinalini"/>
            <person name="Kelkar Y.D."/>
            <person name="Chang C.H."/>
            <person name="Werren J.H."/>
        </authorList>
    </citation>
    <scope>NUCLEOTIDE SEQUENCE [LARGE SCALE GENOMIC DNA]</scope>
    <source>
        <strain evidence="6 7">Alberta</strain>
        <tissue evidence="6">Whole body</tissue>
    </source>
</reference>
<evidence type="ECO:0000256" key="4">
    <source>
        <dbReference type="ARBA" id="ARBA00023128"/>
    </source>
</evidence>
<dbReference type="STRING" id="543379.A0A232FJ16"/>
<evidence type="ECO:0000256" key="3">
    <source>
        <dbReference type="ARBA" id="ARBA00022946"/>
    </source>
</evidence>
<dbReference type="Pfam" id="PF07542">
    <property type="entry name" value="ATP12"/>
    <property type="match status" value="1"/>
</dbReference>
<dbReference type="OrthoDB" id="5673at2759"/>
<evidence type="ECO:0000256" key="5">
    <source>
        <dbReference type="ARBA" id="ARBA00023186"/>
    </source>
</evidence>
<keyword evidence="7" id="KW-1185">Reference proteome</keyword>
<dbReference type="SUPFAM" id="SSF160909">
    <property type="entry name" value="ATP12-like"/>
    <property type="match status" value="1"/>
</dbReference>
<sequence length="278" mass="31836">MLKSVTMFSSKYSKIVSFPTQCRHMATVKRFYRKTGILSNGDKYEITLDQKRLKTPLGKVFEVKSKPLALAIAHEWDSQKDVINRNLMHLTALCSTVIDNPNKLTKQDIASYIVNFLETDTLLFQSNGNEQESDELYKLQEQKWDPLIQWFCDRYQVDIVKTRSIEPPKVPQSTKDIITKQLLSHNDEAGFGFIYGVDTVKSVILTFAAAERVITVEEAVALSRLEEEFQISHWGNVEWSHDLSKYDLQSRLAAAILFIHLNSNFINSQPKVKATNST</sequence>
<evidence type="ECO:0000313" key="6">
    <source>
        <dbReference type="EMBL" id="OXU30297.1"/>
    </source>
</evidence>
<evidence type="ECO:0000256" key="1">
    <source>
        <dbReference type="ARBA" id="ARBA00004173"/>
    </source>
</evidence>
<dbReference type="InterPro" id="IPR042272">
    <property type="entry name" value="ATP12_ATP_synth-F1-assembly_N"/>
</dbReference>
<dbReference type="AlphaFoldDB" id="A0A232FJ16"/>
<accession>A0A232FJ16</accession>
<protein>
    <recommendedName>
        <fullName evidence="8">ATP synthase mitochondrial F1 complex assembly factor 2</fullName>
    </recommendedName>
</protein>
<dbReference type="PANTHER" id="PTHR21013">
    <property type="entry name" value="ATP SYNTHASE MITOCHONDRIAL F1 COMPLEX ASSEMBLY FACTOR 2/ATP12 PROTEIN, MITOCHONDRIAL PRECURSOR"/>
    <property type="match status" value="1"/>
</dbReference>
<name>A0A232FJ16_9HYME</name>
<keyword evidence="3" id="KW-0809">Transit peptide</keyword>
<dbReference type="Gene3D" id="1.10.3580.10">
    <property type="entry name" value="ATP12 ATPase"/>
    <property type="match status" value="1"/>
</dbReference>
<dbReference type="Gene3D" id="3.30.2180.10">
    <property type="entry name" value="ATP12-like"/>
    <property type="match status" value="1"/>
</dbReference>
<evidence type="ECO:0000313" key="7">
    <source>
        <dbReference type="Proteomes" id="UP000215335"/>
    </source>
</evidence>